<proteinExistence type="predicted"/>
<evidence type="ECO:0000256" key="4">
    <source>
        <dbReference type="ARBA" id="ARBA00023125"/>
    </source>
</evidence>
<dbReference type="InterPro" id="IPR014001">
    <property type="entry name" value="Helicase_ATP-bd"/>
</dbReference>
<gene>
    <name evidence="7" type="ORF">Ae201684_007804</name>
</gene>
<evidence type="ECO:0000256" key="3">
    <source>
        <dbReference type="ARBA" id="ARBA00022806"/>
    </source>
</evidence>
<keyword evidence="4" id="KW-0238">DNA-binding</keyword>
<reference evidence="7 8" key="1">
    <citation type="submission" date="2019-07" db="EMBL/GenBank/DDBJ databases">
        <title>Genomics analysis of Aphanomyces spp. identifies a new class of oomycete effector associated with host adaptation.</title>
        <authorList>
            <person name="Gaulin E."/>
        </authorList>
    </citation>
    <scope>NUCLEOTIDE SEQUENCE [LARGE SCALE GENOMIC DNA]</scope>
    <source>
        <strain evidence="7 8">ATCC 201684</strain>
    </source>
</reference>
<dbReference type="GO" id="GO:0017025">
    <property type="term" value="F:TBP-class protein binding"/>
    <property type="evidence" value="ECO:0007669"/>
    <property type="project" value="InterPro"/>
</dbReference>
<keyword evidence="3" id="KW-0067">ATP-binding</keyword>
<dbReference type="SUPFAM" id="SSF52540">
    <property type="entry name" value="P-loop containing nucleoside triphosphate hydrolases"/>
    <property type="match status" value="2"/>
</dbReference>
<dbReference type="InterPro" id="IPR038718">
    <property type="entry name" value="SNF2-like_sf"/>
</dbReference>
<dbReference type="Gene3D" id="3.40.50.10810">
    <property type="entry name" value="Tandem AAA-ATPase domain"/>
    <property type="match status" value="1"/>
</dbReference>
<keyword evidence="2" id="KW-0378">Hydrolase</keyword>
<keyword evidence="3" id="KW-0547">Nucleotide-binding</keyword>
<dbReference type="InterPro" id="IPR000357">
    <property type="entry name" value="HEAT"/>
</dbReference>
<dbReference type="Proteomes" id="UP000481153">
    <property type="component" value="Unassembled WGS sequence"/>
</dbReference>
<name>A0A6G0X704_9STRA</name>
<dbReference type="Gene3D" id="3.40.50.300">
    <property type="entry name" value="P-loop containing nucleotide triphosphate hydrolases"/>
    <property type="match status" value="1"/>
</dbReference>
<evidence type="ECO:0000259" key="6">
    <source>
        <dbReference type="PROSITE" id="PS51194"/>
    </source>
</evidence>
<dbReference type="PANTHER" id="PTHR36498">
    <property type="entry name" value="TATA-BINDING PROTEIN-ASSOCIATED FACTOR 172"/>
    <property type="match status" value="1"/>
</dbReference>
<feature type="domain" description="Helicase ATP-binding" evidence="5">
    <location>
        <begin position="938"/>
        <end position="1110"/>
    </location>
</feature>
<sequence>MEEARVEGLLALLKNGQSISIRNTAAEQLGQVVTSKTLAMYVEQIRPLLQDHNWDVRVAAAQSVGHVCEAPFIPSDLVSACAALAPNNELSLSLSRVDIKHVLEHASPLLKSGGEEYNYNLNLTSTGDKQKHLLRQRYLLWKRISHDMQSSVPRPVLQQSTTETFLVESDVTPSLNSARTRKTDSLTTYFAQSASSQSADFHPVAMLITDCLEAMFDAFWERRHGAVAVLRDVFVKQSALNVASPLVQAWLDEAFVRCVCVLAMEQYVDYSADGSVAPIRLLVAQIVGHWLPFFPQAYSSVILPLLKSSAWHACHAGLLSINFCPKQCDGLIWPTVVDMIFRSEDEIQVVVAQLVAKTSTELSTELLDRLWSLLSPEASIDLAPAYILDALRRHMAPKMQNYLSQVAAFLKHALIPVREAAILWLKDILTQFHFTSPSVSTWWLNTILSRLVLDKVCQKSLQALWNHSIAHIPRNLLNEAITSSLSMWIRAIWSLETKLVFKNLSNNDDIIAFPHTADISQAFFASTCLAGLLDSTVDHSVWTTWVINSLKSSRYLEIMVVLTVISQAKTWQSSKVGEMLEAILRQPRSEFYDEQMAKWRIIRHQVSDLAKYFPSLSALTFEPTTTMSWHLAQTVANLPYESLLVNSESYTRAHHLRQDIFESEEQIRQSFEKLNATVAALAASAFLSLKTSWEKPAFLVRPLMDGLKIISEPAVVQHVASAVALFVITFADVQVACCGKIVTNLAANLKAQPDSTRFRGAREAIQLLLRHKSLPPTIWSKILTLGLTPNCELLEIILREAEPSNLPCVIVGSWAFLEDFPSLSSAIAFAASRSPELMTEVVRLLQENSFAPGVLEYLVRDHATACIPVVCDLVPLALARLNGLLAQLIPLVALHRNLETSSVFLHKLMTGNVDRVDCQWPSQLKLRPYQEEGVAWLHFLASHNLHGILADDMGLGKTLQVLSSVVFLRRQDNDLKDFCTLVICPPLVASHWVREVETYFSDDFPRIVVYTGTTAQRKVLRRQHYHSTKYWSAELVVVSYSVLQHDREYFDQQNFTFCIADEVHLCRNPLSLTSQALFALKATYRIALSGTPIQNSAVDIWSVFSFLMPGLLGDYATFKRHTVQPILLSRGDTATAAQKEAGALALTQLHAKIAPFVMRRTKNAVLTDLPPKVIQDIPCPLSPLQRQLYDDAGNLPSTLAIWRQRQQICIHPALVDPKHATQAAGKLDALTELVQLIQGGGHRCLIFCHTPTNVQFVQQHLRACLPDVSTMKLDGSVPPAQRSEVVDSFNNERATDVLILTTSIGGLGLNLVSADTVVFVEHSWNPFVDLQAMDRVHRLGQLNAVTVYRLLAQDTIEDEILNAQRFKQAMADTVLGPNETKSGNNILQVLQSGFDQNQPPPKKRRRAKPGVQGLLDELEELWDTAQYDSLDLPSVGGRE</sequence>
<dbReference type="Pfam" id="PF02985">
    <property type="entry name" value="HEAT"/>
    <property type="match status" value="1"/>
</dbReference>
<dbReference type="PROSITE" id="PS51194">
    <property type="entry name" value="HELICASE_CTER"/>
    <property type="match status" value="1"/>
</dbReference>
<dbReference type="InterPro" id="IPR011989">
    <property type="entry name" value="ARM-like"/>
</dbReference>
<evidence type="ECO:0008006" key="9">
    <source>
        <dbReference type="Google" id="ProtNLM"/>
    </source>
</evidence>
<dbReference type="InterPro" id="IPR027417">
    <property type="entry name" value="P-loop_NTPase"/>
</dbReference>
<dbReference type="CDD" id="cd18793">
    <property type="entry name" value="SF2_C_SNF"/>
    <property type="match status" value="1"/>
</dbReference>
<dbReference type="InterPro" id="IPR001650">
    <property type="entry name" value="Helicase_C-like"/>
</dbReference>
<dbReference type="InterPro" id="IPR022707">
    <property type="entry name" value="Mot1_central_dom"/>
</dbReference>
<evidence type="ECO:0000313" key="7">
    <source>
        <dbReference type="EMBL" id="KAF0735799.1"/>
    </source>
</evidence>
<dbReference type="Pfam" id="PF00271">
    <property type="entry name" value="Helicase_C"/>
    <property type="match status" value="1"/>
</dbReference>
<dbReference type="GO" id="GO:0004386">
    <property type="term" value="F:helicase activity"/>
    <property type="evidence" value="ECO:0007669"/>
    <property type="project" value="UniProtKB-KW"/>
</dbReference>
<dbReference type="SUPFAM" id="SSF48371">
    <property type="entry name" value="ARM repeat"/>
    <property type="match status" value="1"/>
</dbReference>
<dbReference type="Pfam" id="PF00176">
    <property type="entry name" value="SNF2-rel_dom"/>
    <property type="match status" value="1"/>
</dbReference>
<evidence type="ECO:0000313" key="8">
    <source>
        <dbReference type="Proteomes" id="UP000481153"/>
    </source>
</evidence>
<keyword evidence="8" id="KW-1185">Reference proteome</keyword>
<dbReference type="GO" id="GO:0003677">
    <property type="term" value="F:DNA binding"/>
    <property type="evidence" value="ECO:0007669"/>
    <property type="project" value="UniProtKB-KW"/>
</dbReference>
<dbReference type="GO" id="GO:0016887">
    <property type="term" value="F:ATP hydrolysis activity"/>
    <property type="evidence" value="ECO:0007669"/>
    <property type="project" value="InterPro"/>
</dbReference>
<accession>A0A6G0X704</accession>
<dbReference type="VEuPathDB" id="FungiDB:AeMF1_011515"/>
<dbReference type="GO" id="GO:0005524">
    <property type="term" value="F:ATP binding"/>
    <property type="evidence" value="ECO:0007669"/>
    <property type="project" value="InterPro"/>
</dbReference>
<evidence type="ECO:0000256" key="2">
    <source>
        <dbReference type="ARBA" id="ARBA00022801"/>
    </source>
</evidence>
<organism evidence="7 8">
    <name type="scientific">Aphanomyces euteiches</name>
    <dbReference type="NCBI Taxonomy" id="100861"/>
    <lineage>
        <taxon>Eukaryota</taxon>
        <taxon>Sar</taxon>
        <taxon>Stramenopiles</taxon>
        <taxon>Oomycota</taxon>
        <taxon>Saprolegniomycetes</taxon>
        <taxon>Saprolegniales</taxon>
        <taxon>Verrucalvaceae</taxon>
        <taxon>Aphanomyces</taxon>
    </lineage>
</organism>
<protein>
    <recommendedName>
        <fullName evidence="9">Helicase</fullName>
    </recommendedName>
</protein>
<evidence type="ECO:0000259" key="5">
    <source>
        <dbReference type="PROSITE" id="PS51192"/>
    </source>
</evidence>
<dbReference type="InterPro" id="IPR016024">
    <property type="entry name" value="ARM-type_fold"/>
</dbReference>
<comment type="caution">
    <text evidence="7">The sequence shown here is derived from an EMBL/GenBank/DDBJ whole genome shotgun (WGS) entry which is preliminary data.</text>
</comment>
<dbReference type="Pfam" id="PF12054">
    <property type="entry name" value="DUF3535"/>
    <property type="match status" value="1"/>
</dbReference>
<dbReference type="SMART" id="SM00487">
    <property type="entry name" value="DEXDc"/>
    <property type="match status" value="1"/>
</dbReference>
<dbReference type="Gene3D" id="1.25.10.10">
    <property type="entry name" value="Leucine-rich Repeat Variant"/>
    <property type="match status" value="1"/>
</dbReference>
<dbReference type="PANTHER" id="PTHR36498:SF1">
    <property type="entry name" value="TATA-BINDING PROTEIN-ASSOCIATED FACTOR 172"/>
    <property type="match status" value="1"/>
</dbReference>
<dbReference type="EMBL" id="VJMJ01000093">
    <property type="protein sequence ID" value="KAF0735799.1"/>
    <property type="molecule type" value="Genomic_DNA"/>
</dbReference>
<dbReference type="SMART" id="SM00490">
    <property type="entry name" value="HELICc"/>
    <property type="match status" value="1"/>
</dbReference>
<keyword evidence="1" id="KW-0677">Repeat</keyword>
<keyword evidence="3" id="KW-0347">Helicase</keyword>
<dbReference type="InterPro" id="IPR049730">
    <property type="entry name" value="SNF2/RAD54-like_C"/>
</dbReference>
<feature type="domain" description="Helicase C-terminal" evidence="6">
    <location>
        <begin position="1229"/>
        <end position="1406"/>
    </location>
</feature>
<dbReference type="PROSITE" id="PS51192">
    <property type="entry name" value="HELICASE_ATP_BIND_1"/>
    <property type="match status" value="1"/>
</dbReference>
<dbReference type="InterPro" id="IPR000330">
    <property type="entry name" value="SNF2_N"/>
</dbReference>
<evidence type="ECO:0000256" key="1">
    <source>
        <dbReference type="ARBA" id="ARBA00022737"/>
    </source>
</evidence>
<dbReference type="InterPro" id="IPR044972">
    <property type="entry name" value="Mot1"/>
</dbReference>